<organism evidence="2 3">
    <name type="scientific">Chaetomium globosum (strain ATCC 6205 / CBS 148.51 / DSM 1962 / NBRC 6347 / NRRL 1970)</name>
    <name type="common">Soil fungus</name>
    <dbReference type="NCBI Taxonomy" id="306901"/>
    <lineage>
        <taxon>Eukaryota</taxon>
        <taxon>Fungi</taxon>
        <taxon>Dikarya</taxon>
        <taxon>Ascomycota</taxon>
        <taxon>Pezizomycotina</taxon>
        <taxon>Sordariomycetes</taxon>
        <taxon>Sordariomycetidae</taxon>
        <taxon>Sordariales</taxon>
        <taxon>Chaetomiaceae</taxon>
        <taxon>Chaetomium</taxon>
    </lineage>
</organism>
<dbReference type="Proteomes" id="UP000001056">
    <property type="component" value="Unassembled WGS sequence"/>
</dbReference>
<dbReference type="RefSeq" id="XP_001224782.1">
    <property type="nucleotide sequence ID" value="XM_001224781.1"/>
</dbReference>
<gene>
    <name evidence="2" type="ORF">CHGG_07126</name>
</gene>
<evidence type="ECO:0000313" key="2">
    <source>
        <dbReference type="EMBL" id="EAQ85873.1"/>
    </source>
</evidence>
<dbReference type="AlphaFoldDB" id="Q2GY28"/>
<sequence>MPKRWRAGCEWVRRLRNNLPDMLTVRALLPGSRDKPVGPSRPQDGQSTVGFQKATNGAVKDGQARDSS</sequence>
<proteinExistence type="predicted"/>
<dbReference type="VEuPathDB" id="FungiDB:CHGG_07126"/>
<name>Q2GY28_CHAGB</name>
<reference evidence="3" key="1">
    <citation type="journal article" date="2015" name="Genome Announc.">
        <title>Draft genome sequence of the cellulolytic fungus Chaetomium globosum.</title>
        <authorList>
            <person name="Cuomo C.A."/>
            <person name="Untereiner W.A."/>
            <person name="Ma L.-J."/>
            <person name="Grabherr M."/>
            <person name="Birren B.W."/>
        </authorList>
    </citation>
    <scope>NUCLEOTIDE SEQUENCE [LARGE SCALE GENOMIC DNA]</scope>
    <source>
        <strain evidence="3">ATCC 6205 / CBS 148.51 / DSM 1962 / NBRC 6347 / NRRL 1970</strain>
    </source>
</reference>
<feature type="region of interest" description="Disordered" evidence="1">
    <location>
        <begin position="30"/>
        <end position="68"/>
    </location>
</feature>
<dbReference type="HOGENOM" id="CLU_2793775_0_0_1"/>
<accession>Q2GY28</accession>
<protein>
    <submittedName>
        <fullName evidence="2">Uncharacterized protein</fullName>
    </submittedName>
</protein>
<dbReference type="InParanoid" id="Q2GY28"/>
<keyword evidence="3" id="KW-1185">Reference proteome</keyword>
<dbReference type="GeneID" id="4393441"/>
<evidence type="ECO:0000256" key="1">
    <source>
        <dbReference type="SAM" id="MobiDB-lite"/>
    </source>
</evidence>
<feature type="compositionally biased region" description="Polar residues" evidence="1">
    <location>
        <begin position="43"/>
        <end position="55"/>
    </location>
</feature>
<dbReference type="EMBL" id="CH408033">
    <property type="protein sequence ID" value="EAQ85873.1"/>
    <property type="molecule type" value="Genomic_DNA"/>
</dbReference>
<evidence type="ECO:0000313" key="3">
    <source>
        <dbReference type="Proteomes" id="UP000001056"/>
    </source>
</evidence>